<reference evidence="2" key="1">
    <citation type="submission" date="2021-05" db="EMBL/GenBank/DDBJ databases">
        <authorList>
            <person name="Alioto T."/>
            <person name="Alioto T."/>
            <person name="Gomez Garrido J."/>
        </authorList>
    </citation>
    <scope>NUCLEOTIDE SEQUENCE</scope>
</reference>
<name>A0A8D8ZAT9_9HEMI</name>
<accession>A0A8D8ZAT9</accession>
<dbReference type="EMBL" id="HBUF01450353">
    <property type="protein sequence ID" value="CAG6743590.1"/>
    <property type="molecule type" value="Transcribed_RNA"/>
</dbReference>
<organism evidence="2">
    <name type="scientific">Cacopsylla melanoneura</name>
    <dbReference type="NCBI Taxonomy" id="428564"/>
    <lineage>
        <taxon>Eukaryota</taxon>
        <taxon>Metazoa</taxon>
        <taxon>Ecdysozoa</taxon>
        <taxon>Arthropoda</taxon>
        <taxon>Hexapoda</taxon>
        <taxon>Insecta</taxon>
        <taxon>Pterygota</taxon>
        <taxon>Neoptera</taxon>
        <taxon>Paraneoptera</taxon>
        <taxon>Hemiptera</taxon>
        <taxon>Sternorrhyncha</taxon>
        <taxon>Psylloidea</taxon>
        <taxon>Psyllidae</taxon>
        <taxon>Psyllinae</taxon>
        <taxon>Cacopsylla</taxon>
    </lineage>
</organism>
<protein>
    <submittedName>
        <fullName evidence="2">Uncharacterized protein</fullName>
    </submittedName>
</protein>
<keyword evidence="1" id="KW-1133">Transmembrane helix</keyword>
<evidence type="ECO:0000256" key="1">
    <source>
        <dbReference type="SAM" id="Phobius"/>
    </source>
</evidence>
<sequence>MCHCNETAGILTHHDNVIWSSFQFILLNYPVTLLDLILLLIILVMMALLSFPFTALDSKQILDGHGKKRDFYEMINMYTTWFVLRFPFPITYMFSAHLQWTITCSMLLSVPIMYITPQSLLVSRITSVIWTLYVCSIMFRTWIVGLTNN</sequence>
<feature type="transmembrane region" description="Helical" evidence="1">
    <location>
        <begin position="98"/>
        <end position="116"/>
    </location>
</feature>
<keyword evidence="1" id="KW-0812">Transmembrane</keyword>
<dbReference type="AlphaFoldDB" id="A0A8D8ZAT9"/>
<keyword evidence="1" id="KW-0472">Membrane</keyword>
<feature type="transmembrane region" description="Helical" evidence="1">
    <location>
        <begin position="128"/>
        <end position="147"/>
    </location>
</feature>
<feature type="transmembrane region" description="Helical" evidence="1">
    <location>
        <begin position="36"/>
        <end position="55"/>
    </location>
</feature>
<evidence type="ECO:0000313" key="2">
    <source>
        <dbReference type="EMBL" id="CAG6743590.1"/>
    </source>
</evidence>
<proteinExistence type="predicted"/>
<feature type="transmembrane region" description="Helical" evidence="1">
    <location>
        <begin position="75"/>
        <end position="92"/>
    </location>
</feature>